<dbReference type="InterPro" id="IPR002059">
    <property type="entry name" value="CSP_DNA-bd"/>
</dbReference>
<dbReference type="GO" id="GO:0003676">
    <property type="term" value="F:nucleic acid binding"/>
    <property type="evidence" value="ECO:0007669"/>
    <property type="project" value="InterPro"/>
</dbReference>
<dbReference type="PATRIC" id="fig|1217696.3.peg.2460"/>
<dbReference type="SUPFAM" id="SSF54523">
    <property type="entry name" value="Pili subunits"/>
    <property type="match status" value="1"/>
</dbReference>
<feature type="transmembrane region" description="Helical" evidence="2">
    <location>
        <begin position="138"/>
        <end position="157"/>
    </location>
</feature>
<evidence type="ECO:0000256" key="2">
    <source>
        <dbReference type="SAM" id="Phobius"/>
    </source>
</evidence>
<evidence type="ECO:0000256" key="1">
    <source>
        <dbReference type="RuleBase" id="RU000408"/>
    </source>
</evidence>
<dbReference type="EMBL" id="ATGK01000013">
    <property type="protein sequence ID" value="EPG36803.1"/>
    <property type="molecule type" value="Genomic_DNA"/>
</dbReference>
<dbReference type="SUPFAM" id="SSF50249">
    <property type="entry name" value="Nucleic acid-binding proteins"/>
    <property type="match status" value="1"/>
</dbReference>
<dbReference type="InterPro" id="IPR012340">
    <property type="entry name" value="NA-bd_OB-fold"/>
</dbReference>
<dbReference type="Pfam" id="PF00313">
    <property type="entry name" value="CSD"/>
    <property type="match status" value="1"/>
</dbReference>
<dbReference type="GO" id="GO:0005829">
    <property type="term" value="C:cytosol"/>
    <property type="evidence" value="ECO:0007669"/>
    <property type="project" value="UniProtKB-ARBA"/>
</dbReference>
<dbReference type="Proteomes" id="UP000014559">
    <property type="component" value="Unassembled WGS sequence"/>
</dbReference>
<protein>
    <recommendedName>
        <fullName evidence="3">CSD domain-containing protein</fullName>
    </recommendedName>
</protein>
<dbReference type="Gene3D" id="2.40.50.140">
    <property type="entry name" value="Nucleic acid-binding proteins"/>
    <property type="match status" value="1"/>
</dbReference>
<dbReference type="HOGENOM" id="CLU_098919_0_0_6"/>
<organism evidence="4 5">
    <name type="scientific">Acinetobacter colistiniresistens</name>
    <dbReference type="NCBI Taxonomy" id="280145"/>
    <lineage>
        <taxon>Bacteria</taxon>
        <taxon>Pseudomonadati</taxon>
        <taxon>Pseudomonadota</taxon>
        <taxon>Gammaproteobacteria</taxon>
        <taxon>Moraxellales</taxon>
        <taxon>Moraxellaceae</taxon>
        <taxon>Acinetobacter</taxon>
    </lineage>
</organism>
<dbReference type="Pfam" id="PF05901">
    <property type="entry name" value="Excalibur"/>
    <property type="match status" value="1"/>
</dbReference>
<reference evidence="4 5" key="1">
    <citation type="submission" date="2013-06" db="EMBL/GenBank/DDBJ databases">
        <title>The Genome Sequence of Acinetobacter sp. NIPH 2036.</title>
        <authorList>
            <consortium name="The Broad Institute Genome Sequencing Platform"/>
            <consortium name="The Broad Institute Genome Sequencing Center for Infectious Disease"/>
            <person name="Cerqueira G."/>
            <person name="Feldgarden M."/>
            <person name="Courvalin P."/>
            <person name="Perichon B."/>
            <person name="Grillot-Courvalin C."/>
            <person name="Clermont D."/>
            <person name="Rocha E."/>
            <person name="Yoon E.-J."/>
            <person name="Nemec A."/>
            <person name="Young S.K."/>
            <person name="Zeng Q."/>
            <person name="Gargeya S."/>
            <person name="Fitzgerald M."/>
            <person name="Abouelleil A."/>
            <person name="Alvarado L."/>
            <person name="Berlin A.M."/>
            <person name="Chapman S.B."/>
            <person name="Dewar J."/>
            <person name="Goldberg J."/>
            <person name="Griggs A."/>
            <person name="Gujja S."/>
            <person name="Hansen M."/>
            <person name="Howarth C."/>
            <person name="Imamovic A."/>
            <person name="Larimer J."/>
            <person name="McCowan C."/>
            <person name="Murphy C."/>
            <person name="Pearson M."/>
            <person name="Priest M."/>
            <person name="Roberts A."/>
            <person name="Saif S."/>
            <person name="Shea T."/>
            <person name="Sykes S."/>
            <person name="Wortman J."/>
            <person name="Nusbaum C."/>
            <person name="Birren B."/>
        </authorList>
    </citation>
    <scope>NUCLEOTIDE SEQUENCE [LARGE SCALE GENOMIC DNA]</scope>
    <source>
        <strain evidence="4 5">NIPH 2036</strain>
    </source>
</reference>
<dbReference type="PROSITE" id="PS00352">
    <property type="entry name" value="CSD_1"/>
    <property type="match status" value="1"/>
</dbReference>
<dbReference type="PROSITE" id="PS51857">
    <property type="entry name" value="CSD_2"/>
    <property type="match status" value="1"/>
</dbReference>
<keyword evidence="2" id="KW-0472">Membrane</keyword>
<comment type="subcellular location">
    <subcellularLocation>
        <location evidence="1">Cytoplasm</location>
    </subcellularLocation>
</comment>
<dbReference type="InterPro" id="IPR008613">
    <property type="entry name" value="Excalibur_Ca-bd_domain"/>
</dbReference>
<name>S3T7C8_9GAMM</name>
<evidence type="ECO:0000313" key="5">
    <source>
        <dbReference type="Proteomes" id="UP000014559"/>
    </source>
</evidence>
<proteinExistence type="predicted"/>
<evidence type="ECO:0000259" key="3">
    <source>
        <dbReference type="PROSITE" id="PS51857"/>
    </source>
</evidence>
<dbReference type="InterPro" id="IPR019844">
    <property type="entry name" value="CSD_CS"/>
</dbReference>
<evidence type="ECO:0000313" key="4">
    <source>
        <dbReference type="EMBL" id="EPG36803.1"/>
    </source>
</evidence>
<dbReference type="InterPro" id="IPR045584">
    <property type="entry name" value="Pilin-like"/>
</dbReference>
<keyword evidence="2" id="KW-1133">Transmembrane helix</keyword>
<accession>S3T7C8</accession>
<dbReference type="SMART" id="SM00357">
    <property type="entry name" value="CSP"/>
    <property type="match status" value="1"/>
</dbReference>
<comment type="caution">
    <text evidence="4">The sequence shown here is derived from an EMBL/GenBank/DDBJ whole genome shotgun (WGS) entry which is preliminary data.</text>
</comment>
<dbReference type="CDD" id="cd04458">
    <property type="entry name" value="CSP_CDS"/>
    <property type="match status" value="1"/>
</dbReference>
<sequence length="275" mass="31481">MNRLHQNCYQTFDVNHLDKIWREFFDLHIDLLSSANEKKNMFVEGKIKKYNSEKGFGFIALEGQADIFFHITAFPKAAGEPKVGERLKFLMVEDKGKFKAVNIVRLDSKHSDLVNHTIQKEITQSVVVPNNPPLNKKGITFTIVGLVIIAVLMGLVFQKYQSYQQSQRLKAAQLIEEQKRIVEAQRQALGDLPEVKLSEKTEQALKAIPTPPVHHDQKRLEQQAATAQTQFSCDGRTHCSQMRSLEEARWFVRNCPNTQMDGNNDGEPCERQFGR</sequence>
<dbReference type="AlphaFoldDB" id="S3T7C8"/>
<feature type="domain" description="CSD" evidence="3">
    <location>
        <begin position="42"/>
        <end position="105"/>
    </location>
</feature>
<keyword evidence="2" id="KW-0812">Transmembrane</keyword>
<dbReference type="InterPro" id="IPR011129">
    <property type="entry name" value="CSD"/>
</dbReference>
<gene>
    <name evidence="4" type="ORF">F907_02500</name>
</gene>